<feature type="compositionally biased region" description="Basic and acidic residues" evidence="1">
    <location>
        <begin position="585"/>
        <end position="598"/>
    </location>
</feature>
<dbReference type="SUPFAM" id="SSF50156">
    <property type="entry name" value="PDZ domain-like"/>
    <property type="match status" value="1"/>
</dbReference>
<dbReference type="InterPro" id="IPR006020">
    <property type="entry name" value="PTB/PI_dom"/>
</dbReference>
<evidence type="ECO:0000256" key="1">
    <source>
        <dbReference type="SAM" id="MobiDB-lite"/>
    </source>
</evidence>
<dbReference type="GeneTree" id="ENSGT00940000164407"/>
<dbReference type="SUPFAM" id="SSF50729">
    <property type="entry name" value="PH domain-like"/>
    <property type="match status" value="1"/>
</dbReference>
<dbReference type="PANTHER" id="PTHR45945:SF1">
    <property type="entry name" value="REGULATOR OF G-PROTEIN SIGNALING 12"/>
    <property type="match status" value="1"/>
</dbReference>
<dbReference type="SMART" id="SM00228">
    <property type="entry name" value="PDZ"/>
    <property type="match status" value="1"/>
</dbReference>
<accession>A0A8C5A5N8</accession>
<dbReference type="GO" id="GO:0005886">
    <property type="term" value="C:plasma membrane"/>
    <property type="evidence" value="ECO:0007669"/>
    <property type="project" value="TreeGrafter"/>
</dbReference>
<dbReference type="GO" id="GO:0005737">
    <property type="term" value="C:cytoplasm"/>
    <property type="evidence" value="ECO:0007669"/>
    <property type="project" value="TreeGrafter"/>
</dbReference>
<dbReference type="Pfam" id="PF00595">
    <property type="entry name" value="PDZ"/>
    <property type="match status" value="1"/>
</dbReference>
<feature type="compositionally biased region" description="Polar residues" evidence="1">
    <location>
        <begin position="443"/>
        <end position="454"/>
    </location>
</feature>
<dbReference type="InterPro" id="IPR001478">
    <property type="entry name" value="PDZ"/>
</dbReference>
<feature type="compositionally biased region" description="Basic and acidic residues" evidence="1">
    <location>
        <begin position="149"/>
        <end position="159"/>
    </location>
</feature>
<dbReference type="OMA" id="LGNHEEH"/>
<feature type="region of interest" description="Disordered" evidence="1">
    <location>
        <begin position="379"/>
        <end position="427"/>
    </location>
</feature>
<dbReference type="CDD" id="cd13162">
    <property type="entry name" value="PTB_RGS12"/>
    <property type="match status" value="1"/>
</dbReference>
<evidence type="ECO:0000313" key="4">
    <source>
        <dbReference type="Proteomes" id="UP000694546"/>
    </source>
</evidence>
<dbReference type="Gene3D" id="2.30.42.10">
    <property type="match status" value="1"/>
</dbReference>
<dbReference type="GO" id="GO:0005096">
    <property type="term" value="F:GTPase activator activity"/>
    <property type="evidence" value="ECO:0007669"/>
    <property type="project" value="UniProtKB-KW"/>
</dbReference>
<feature type="region of interest" description="Disordered" evidence="1">
    <location>
        <begin position="441"/>
        <end position="504"/>
    </location>
</feature>
<reference evidence="3" key="1">
    <citation type="submission" date="2025-08" db="UniProtKB">
        <authorList>
            <consortium name="Ensembl"/>
        </authorList>
    </citation>
    <scope>IDENTIFICATION</scope>
</reference>
<dbReference type="Ensembl" id="ENSGMOT00000060482.1">
    <property type="protein sequence ID" value="ENSGMOP00000026484.1"/>
    <property type="gene ID" value="ENSGMOG00000027302.1"/>
</dbReference>
<dbReference type="PROSITE" id="PS50106">
    <property type="entry name" value="PDZ"/>
    <property type="match status" value="1"/>
</dbReference>
<dbReference type="Proteomes" id="UP000694546">
    <property type="component" value="Chromosome 17"/>
</dbReference>
<organism evidence="3 4">
    <name type="scientific">Gadus morhua</name>
    <name type="common">Atlantic cod</name>
    <dbReference type="NCBI Taxonomy" id="8049"/>
    <lineage>
        <taxon>Eukaryota</taxon>
        <taxon>Metazoa</taxon>
        <taxon>Chordata</taxon>
        <taxon>Craniata</taxon>
        <taxon>Vertebrata</taxon>
        <taxon>Euteleostomi</taxon>
        <taxon>Actinopterygii</taxon>
        <taxon>Neopterygii</taxon>
        <taxon>Teleostei</taxon>
        <taxon>Neoteleostei</taxon>
        <taxon>Acanthomorphata</taxon>
        <taxon>Zeiogadaria</taxon>
        <taxon>Gadariae</taxon>
        <taxon>Gadiformes</taxon>
        <taxon>Gadoidei</taxon>
        <taxon>Gadidae</taxon>
        <taxon>Gadus</taxon>
    </lineage>
</organism>
<dbReference type="AlphaFoldDB" id="A0A8C5A5N8"/>
<feature type="domain" description="PDZ" evidence="2">
    <location>
        <begin position="28"/>
        <end position="90"/>
    </location>
</feature>
<proteinExistence type="predicted"/>
<dbReference type="GO" id="GO:0005634">
    <property type="term" value="C:nucleus"/>
    <property type="evidence" value="ECO:0007669"/>
    <property type="project" value="TreeGrafter"/>
</dbReference>
<feature type="region of interest" description="Disordered" evidence="1">
    <location>
        <begin position="585"/>
        <end position="624"/>
    </location>
</feature>
<dbReference type="InterPro" id="IPR036034">
    <property type="entry name" value="PDZ_sf"/>
</dbReference>
<protein>
    <recommendedName>
        <fullName evidence="2">PDZ domain-containing protein</fullName>
    </recommendedName>
</protein>
<feature type="region of interest" description="Disordered" evidence="1">
    <location>
        <begin position="131"/>
        <end position="160"/>
    </location>
</feature>
<evidence type="ECO:0000313" key="3">
    <source>
        <dbReference type="Ensembl" id="ENSGMOP00000026484.1"/>
    </source>
</evidence>
<dbReference type="InterPro" id="IPR046995">
    <property type="entry name" value="RGS10/12/14-like"/>
</dbReference>
<sequence>GWRGGDSIKCVRRRLDLELNPPPGDVRHLEVVRGRAGYGFTVTGQGPCLLSAILEGGPGAQVGLKQGDRLLAVNGADVSHLPHETVVQLIGTCCNGPLRLAVLAEGRSPGTPAIDEDECDGKDLYRKAGVFRTLSDDPAPPSVCSPGETKPRPVSEPDLSRWAQRLDSLVERPQEEGTEDGDSVCSDPEEAGADWSLLNMTMVVGYLSSTELLLSHVESEESCLEAIRQCIRQLGTEQDTHTLVLMKVMFDCVRLCDDAGAVLAAFPAENLLLGAVCAEDGRFFCLVTTAHVSDVRPPQEGPLRASCHVFFVDPELGCHRDHMAIAGRFGFRCTPDPDAAGCLEFPPAPQEVLHFVSVLYGDMGEAVERIRVRLDAEALPPAGGSASSTGDSGIGNASPPEERTERDFPPLAEAPGGSHAGVHLPSCPWDYPADEELAPRGRAQTTPSLCNPDSQLDEGFPLTESLPGPDALSGFYGGPPPRLEFQFKPPPPPLPPGKKQNFLRGPLRNSQRWFSRQKGPKGHSGAPEPKTTVAANVWPSSVSLAGINANFLPPPMSHINTDGYGLGNPGAMLPPKEDWTKRFLEQSTRHNVKEEKKNQSVTSVNIKSPEKVLETQTPEACTGR</sequence>
<evidence type="ECO:0000259" key="2">
    <source>
        <dbReference type="PROSITE" id="PS50106"/>
    </source>
</evidence>
<keyword evidence="4" id="KW-1185">Reference proteome</keyword>
<feature type="compositionally biased region" description="Polar residues" evidence="1">
    <location>
        <begin position="614"/>
        <end position="624"/>
    </location>
</feature>
<dbReference type="GO" id="GO:0008277">
    <property type="term" value="P:regulation of G protein-coupled receptor signaling pathway"/>
    <property type="evidence" value="ECO:0007669"/>
    <property type="project" value="TreeGrafter"/>
</dbReference>
<feature type="compositionally biased region" description="Low complexity" evidence="1">
    <location>
        <begin position="383"/>
        <end position="395"/>
    </location>
</feature>
<dbReference type="PANTHER" id="PTHR45945">
    <property type="entry name" value="REGULATOR OF G-PROTEIN SIGNALING LOCO"/>
    <property type="match status" value="1"/>
</dbReference>
<dbReference type="SMART" id="SM00462">
    <property type="entry name" value="PTB"/>
    <property type="match status" value="1"/>
</dbReference>
<dbReference type="GO" id="GO:0007165">
    <property type="term" value="P:signal transduction"/>
    <property type="evidence" value="ECO:0007669"/>
    <property type="project" value="InterPro"/>
</dbReference>
<dbReference type="InterPro" id="IPR011993">
    <property type="entry name" value="PH-like_dom_sf"/>
</dbReference>
<reference evidence="3" key="2">
    <citation type="submission" date="2025-09" db="UniProtKB">
        <authorList>
            <consortium name="Ensembl"/>
        </authorList>
    </citation>
    <scope>IDENTIFICATION</scope>
</reference>
<name>A0A8C5A5N8_GADMO</name>
<feature type="compositionally biased region" description="Pro residues" evidence="1">
    <location>
        <begin position="478"/>
        <end position="496"/>
    </location>
</feature>
<dbReference type="Gene3D" id="2.30.29.30">
    <property type="entry name" value="Pleckstrin-homology domain (PH domain)/Phosphotyrosine-binding domain (PTB)"/>
    <property type="match status" value="1"/>
</dbReference>